<feature type="region of interest" description="Disordered" evidence="4">
    <location>
        <begin position="188"/>
        <end position="215"/>
    </location>
</feature>
<dbReference type="EMBL" id="JBCGBO010000006">
    <property type="protein sequence ID" value="KAK9192670.1"/>
    <property type="molecule type" value="Genomic_DNA"/>
</dbReference>
<evidence type="ECO:0000313" key="5">
    <source>
        <dbReference type="EMBL" id="KAK9192670.1"/>
    </source>
</evidence>
<keyword evidence="3" id="KW-0175">Coiled coil</keyword>
<protein>
    <submittedName>
        <fullName evidence="5">Uncharacterized protein</fullName>
    </submittedName>
</protein>
<gene>
    <name evidence="5" type="ORF">WN944_003363</name>
</gene>
<dbReference type="PANTHER" id="PTHR10795">
    <property type="entry name" value="PROPROTEIN CONVERTASE SUBTILISIN/KEXIN"/>
    <property type="match status" value="1"/>
</dbReference>
<dbReference type="Gene3D" id="3.40.50.200">
    <property type="entry name" value="Peptidase S8/S53 domain"/>
    <property type="match status" value="1"/>
</dbReference>
<keyword evidence="2" id="KW-0732">Signal</keyword>
<comment type="similarity">
    <text evidence="1">Belongs to the peptidase S8 family.</text>
</comment>
<dbReference type="InterPro" id="IPR045051">
    <property type="entry name" value="SBT"/>
</dbReference>
<organism evidence="5 6">
    <name type="scientific">Citrus x changshan-huyou</name>
    <dbReference type="NCBI Taxonomy" id="2935761"/>
    <lineage>
        <taxon>Eukaryota</taxon>
        <taxon>Viridiplantae</taxon>
        <taxon>Streptophyta</taxon>
        <taxon>Embryophyta</taxon>
        <taxon>Tracheophyta</taxon>
        <taxon>Spermatophyta</taxon>
        <taxon>Magnoliopsida</taxon>
        <taxon>eudicotyledons</taxon>
        <taxon>Gunneridae</taxon>
        <taxon>Pentapetalae</taxon>
        <taxon>rosids</taxon>
        <taxon>malvids</taxon>
        <taxon>Sapindales</taxon>
        <taxon>Rutaceae</taxon>
        <taxon>Aurantioideae</taxon>
        <taxon>Citrus</taxon>
    </lineage>
</organism>
<keyword evidence="6" id="KW-1185">Reference proteome</keyword>
<evidence type="ECO:0000256" key="4">
    <source>
        <dbReference type="SAM" id="MobiDB-lite"/>
    </source>
</evidence>
<dbReference type="AlphaFoldDB" id="A0AAP0LYG3"/>
<evidence type="ECO:0000256" key="3">
    <source>
        <dbReference type="SAM" id="Coils"/>
    </source>
</evidence>
<dbReference type="GO" id="GO:0006508">
    <property type="term" value="P:proteolysis"/>
    <property type="evidence" value="ECO:0007669"/>
    <property type="project" value="InterPro"/>
</dbReference>
<sequence length="280" mass="30611">MGLSAMPEAFLGQQRCVSLTPADLESLKSSPGYISSLEDLHVKPDTTHSSQFLGLNSKSGAWPVSKFGQDFIIACQTRHHTFISMLYTGVWPESESYDDSGMNEIPSRWKGESMNSAGDPVGHAKNIAAGSYVEGGSYFGYATGTARGTDGVPLSFFNQNKELFQTLERRLENIEKLLGELTSKYHEGSTKQPYATDPPLNSKIRNPTSPDGKAMSKAEGKMILVSDNDDDSVDHRVKACLRAFDVMLGCIGTIAQASETTVDSFQFDGDHVPKRKERLV</sequence>
<evidence type="ECO:0000313" key="6">
    <source>
        <dbReference type="Proteomes" id="UP001428341"/>
    </source>
</evidence>
<reference evidence="5 6" key="1">
    <citation type="submission" date="2024-05" db="EMBL/GenBank/DDBJ databases">
        <title>Haplotype-resolved chromosome-level genome assembly of Huyou (Citrus changshanensis).</title>
        <authorList>
            <person name="Miao C."/>
            <person name="Chen W."/>
            <person name="Wu Y."/>
            <person name="Wang L."/>
            <person name="Zhao S."/>
            <person name="Grierson D."/>
            <person name="Xu C."/>
            <person name="Chen K."/>
        </authorList>
    </citation>
    <scope>NUCLEOTIDE SEQUENCE [LARGE SCALE GENOMIC DNA]</scope>
    <source>
        <strain evidence="5">01-14</strain>
        <tissue evidence="5">Leaf</tissue>
    </source>
</reference>
<name>A0AAP0LYG3_9ROSI</name>
<accession>A0AAP0LYG3</accession>
<evidence type="ECO:0000256" key="1">
    <source>
        <dbReference type="ARBA" id="ARBA00011073"/>
    </source>
</evidence>
<evidence type="ECO:0000256" key="2">
    <source>
        <dbReference type="ARBA" id="ARBA00022729"/>
    </source>
</evidence>
<feature type="coiled-coil region" evidence="3">
    <location>
        <begin position="157"/>
        <end position="184"/>
    </location>
</feature>
<proteinExistence type="inferred from homology"/>
<dbReference type="GO" id="GO:0004252">
    <property type="term" value="F:serine-type endopeptidase activity"/>
    <property type="evidence" value="ECO:0007669"/>
    <property type="project" value="InterPro"/>
</dbReference>
<dbReference type="InterPro" id="IPR036852">
    <property type="entry name" value="Peptidase_S8/S53_dom_sf"/>
</dbReference>
<comment type="caution">
    <text evidence="5">The sequence shown here is derived from an EMBL/GenBank/DDBJ whole genome shotgun (WGS) entry which is preliminary data.</text>
</comment>
<dbReference type="Proteomes" id="UP001428341">
    <property type="component" value="Unassembled WGS sequence"/>
</dbReference>